<reference evidence="1" key="1">
    <citation type="journal article" date="2019" name="bioRxiv">
        <title>The Genome of the Zebra Mussel, Dreissena polymorpha: A Resource for Invasive Species Research.</title>
        <authorList>
            <person name="McCartney M.A."/>
            <person name="Auch B."/>
            <person name="Kono T."/>
            <person name="Mallez S."/>
            <person name="Zhang Y."/>
            <person name="Obille A."/>
            <person name="Becker A."/>
            <person name="Abrahante J.E."/>
            <person name="Garbe J."/>
            <person name="Badalamenti J.P."/>
            <person name="Herman A."/>
            <person name="Mangelson H."/>
            <person name="Liachko I."/>
            <person name="Sullivan S."/>
            <person name="Sone E.D."/>
            <person name="Koren S."/>
            <person name="Silverstein K.A.T."/>
            <person name="Beckman K.B."/>
            <person name="Gohl D.M."/>
        </authorList>
    </citation>
    <scope>NUCLEOTIDE SEQUENCE</scope>
    <source>
        <strain evidence="1">Duluth1</strain>
        <tissue evidence="1">Whole animal</tissue>
    </source>
</reference>
<reference evidence="1" key="2">
    <citation type="submission" date="2020-11" db="EMBL/GenBank/DDBJ databases">
        <authorList>
            <person name="McCartney M.A."/>
            <person name="Auch B."/>
            <person name="Kono T."/>
            <person name="Mallez S."/>
            <person name="Becker A."/>
            <person name="Gohl D.M."/>
            <person name="Silverstein K.A.T."/>
            <person name="Koren S."/>
            <person name="Bechman K.B."/>
            <person name="Herman A."/>
            <person name="Abrahante J.E."/>
            <person name="Garbe J."/>
        </authorList>
    </citation>
    <scope>NUCLEOTIDE SEQUENCE</scope>
    <source>
        <strain evidence="1">Duluth1</strain>
        <tissue evidence="1">Whole animal</tissue>
    </source>
</reference>
<evidence type="ECO:0000313" key="2">
    <source>
        <dbReference type="Proteomes" id="UP000828390"/>
    </source>
</evidence>
<dbReference type="Proteomes" id="UP000828390">
    <property type="component" value="Unassembled WGS sequence"/>
</dbReference>
<keyword evidence="2" id="KW-1185">Reference proteome</keyword>
<accession>A0A9D4DN73</accession>
<dbReference type="EMBL" id="JAIWYP010000010">
    <property type="protein sequence ID" value="KAH3752384.1"/>
    <property type="molecule type" value="Genomic_DNA"/>
</dbReference>
<proteinExistence type="predicted"/>
<gene>
    <name evidence="1" type="ORF">DPMN_187001</name>
</gene>
<sequence>MRDDDTEIPLQSGLLCTAERIPSQGRVVHSCIPPIKLSLVAARRRPPSSLTD</sequence>
<comment type="caution">
    <text evidence="1">The sequence shown here is derived from an EMBL/GenBank/DDBJ whole genome shotgun (WGS) entry which is preliminary data.</text>
</comment>
<dbReference type="AlphaFoldDB" id="A0A9D4DN73"/>
<protein>
    <submittedName>
        <fullName evidence="1">Uncharacterized protein</fullName>
    </submittedName>
</protein>
<organism evidence="1 2">
    <name type="scientific">Dreissena polymorpha</name>
    <name type="common">Zebra mussel</name>
    <name type="synonym">Mytilus polymorpha</name>
    <dbReference type="NCBI Taxonomy" id="45954"/>
    <lineage>
        <taxon>Eukaryota</taxon>
        <taxon>Metazoa</taxon>
        <taxon>Spiralia</taxon>
        <taxon>Lophotrochozoa</taxon>
        <taxon>Mollusca</taxon>
        <taxon>Bivalvia</taxon>
        <taxon>Autobranchia</taxon>
        <taxon>Heteroconchia</taxon>
        <taxon>Euheterodonta</taxon>
        <taxon>Imparidentia</taxon>
        <taxon>Neoheterodontei</taxon>
        <taxon>Myida</taxon>
        <taxon>Dreissenoidea</taxon>
        <taxon>Dreissenidae</taxon>
        <taxon>Dreissena</taxon>
    </lineage>
</organism>
<evidence type="ECO:0000313" key="1">
    <source>
        <dbReference type="EMBL" id="KAH3752384.1"/>
    </source>
</evidence>
<name>A0A9D4DN73_DREPO</name>